<keyword evidence="1 2" id="KW-0238">DNA-binding</keyword>
<keyword evidence="5" id="KW-1185">Reference proteome</keyword>
<dbReference type="SUPFAM" id="SSF50249">
    <property type="entry name" value="Nucleic acid-binding proteins"/>
    <property type="match status" value="1"/>
</dbReference>
<dbReference type="AlphaFoldDB" id="A0A554VID6"/>
<evidence type="ECO:0000256" key="3">
    <source>
        <dbReference type="RuleBase" id="RU000524"/>
    </source>
</evidence>
<dbReference type="Gene3D" id="2.40.50.140">
    <property type="entry name" value="Nucleic acid-binding proteins"/>
    <property type="match status" value="1"/>
</dbReference>
<dbReference type="NCBIfam" id="TIGR00621">
    <property type="entry name" value="ssb"/>
    <property type="match status" value="1"/>
</dbReference>
<evidence type="ECO:0000256" key="2">
    <source>
        <dbReference type="PIRNR" id="PIRNR002070"/>
    </source>
</evidence>
<dbReference type="PIRSF" id="PIRSF002070">
    <property type="entry name" value="SSB"/>
    <property type="match status" value="1"/>
</dbReference>
<comment type="caution">
    <text evidence="4">The sequence shown here is derived from an EMBL/GenBank/DDBJ whole genome shotgun (WGS) entry which is preliminary data.</text>
</comment>
<accession>A0A554VID6</accession>
<dbReference type="GO" id="GO:0006260">
    <property type="term" value="P:DNA replication"/>
    <property type="evidence" value="ECO:0007669"/>
    <property type="project" value="InterPro"/>
</dbReference>
<dbReference type="InterPro" id="IPR000424">
    <property type="entry name" value="Primosome_PriB/ssb"/>
</dbReference>
<sequence>MSIVTNTNNFVQLTGNITKDVESITTKNGTQLSKFTIAINKTVINGNGETVSKPSYVDVCAWGDVGIATKDLKKGDRVQLQGDLVGNEKSTGANGKTYYNTYVNAETILNITPKSANESETANN</sequence>
<dbReference type="EMBL" id="VLNR01000033">
    <property type="protein sequence ID" value="TSE07423.1"/>
    <property type="molecule type" value="Genomic_DNA"/>
</dbReference>
<evidence type="ECO:0000313" key="4">
    <source>
        <dbReference type="EMBL" id="TSE07423.1"/>
    </source>
</evidence>
<dbReference type="Proteomes" id="UP000318833">
    <property type="component" value="Unassembled WGS sequence"/>
</dbReference>
<dbReference type="InterPro" id="IPR011344">
    <property type="entry name" value="ssDNA-bd"/>
</dbReference>
<dbReference type="GO" id="GO:0003697">
    <property type="term" value="F:single-stranded DNA binding"/>
    <property type="evidence" value="ECO:0007669"/>
    <property type="project" value="InterPro"/>
</dbReference>
<dbReference type="CDD" id="cd04496">
    <property type="entry name" value="SSB_OBF"/>
    <property type="match status" value="1"/>
</dbReference>
<dbReference type="Pfam" id="PF00436">
    <property type="entry name" value="SSB"/>
    <property type="match status" value="1"/>
</dbReference>
<protein>
    <recommendedName>
        <fullName evidence="2 3">Single-stranded DNA-binding protein</fullName>
    </recommendedName>
</protein>
<evidence type="ECO:0000256" key="1">
    <source>
        <dbReference type="ARBA" id="ARBA00023125"/>
    </source>
</evidence>
<dbReference type="InterPro" id="IPR012340">
    <property type="entry name" value="NA-bd_OB-fold"/>
</dbReference>
<dbReference type="OrthoDB" id="9809878at2"/>
<evidence type="ECO:0000313" key="5">
    <source>
        <dbReference type="Proteomes" id="UP000318833"/>
    </source>
</evidence>
<proteinExistence type="predicted"/>
<gene>
    <name evidence="4" type="ORF">FOF46_16025</name>
</gene>
<dbReference type="PROSITE" id="PS50935">
    <property type="entry name" value="SSB"/>
    <property type="match status" value="1"/>
</dbReference>
<name>A0A554VID6_9FLAO</name>
<reference evidence="4 5" key="1">
    <citation type="submission" date="2019-07" db="EMBL/GenBank/DDBJ databases">
        <title>The draft genome sequence of Aquimarina algiphila M91.</title>
        <authorList>
            <person name="Meng X."/>
        </authorList>
    </citation>
    <scope>NUCLEOTIDE SEQUENCE [LARGE SCALE GENOMIC DNA]</scope>
    <source>
        <strain evidence="4 5">M91</strain>
    </source>
</reference>
<organism evidence="4 5">
    <name type="scientific">Aquimarina algiphila</name>
    <dbReference type="NCBI Taxonomy" id="2047982"/>
    <lineage>
        <taxon>Bacteria</taxon>
        <taxon>Pseudomonadati</taxon>
        <taxon>Bacteroidota</taxon>
        <taxon>Flavobacteriia</taxon>
        <taxon>Flavobacteriales</taxon>
        <taxon>Flavobacteriaceae</taxon>
        <taxon>Aquimarina</taxon>
    </lineage>
</organism>
<dbReference type="RefSeq" id="WP_143917153.1">
    <property type="nucleotide sequence ID" value="NZ_CANMXV010000038.1"/>
</dbReference>